<dbReference type="InterPro" id="IPR038610">
    <property type="entry name" value="FliK-like_C_sf"/>
</dbReference>
<dbReference type="PANTHER" id="PTHR37533:SF2">
    <property type="entry name" value="FLAGELLAR HOOK-LENGTH CONTROL PROTEIN"/>
    <property type="match status" value="1"/>
</dbReference>
<feature type="region of interest" description="Disordered" evidence="1">
    <location>
        <begin position="1"/>
        <end position="29"/>
    </location>
</feature>
<evidence type="ECO:0000256" key="1">
    <source>
        <dbReference type="SAM" id="MobiDB-lite"/>
    </source>
</evidence>
<dbReference type="InterPro" id="IPR052563">
    <property type="entry name" value="FliK"/>
</dbReference>
<dbReference type="Pfam" id="PF02120">
    <property type="entry name" value="Flg_hook"/>
    <property type="match status" value="1"/>
</dbReference>
<evidence type="ECO:0000313" key="3">
    <source>
        <dbReference type="EMBL" id="BAQ08184.1"/>
    </source>
</evidence>
<protein>
    <submittedName>
        <fullName evidence="3">Flagellar hook-length control protein FliK1</fullName>
    </submittedName>
</protein>
<keyword evidence="3" id="KW-0969">Cilium</keyword>
<feature type="compositionally biased region" description="Basic and acidic residues" evidence="1">
    <location>
        <begin position="1"/>
        <end position="18"/>
    </location>
</feature>
<dbReference type="CDD" id="cd17470">
    <property type="entry name" value="T3SS_Flik_C"/>
    <property type="match status" value="1"/>
</dbReference>
<name>A0A0A8JEJ1_9SPHN</name>
<accession>A0A0A8JEJ1</accession>
<keyword evidence="3" id="KW-0282">Flagellum</keyword>
<dbReference type="AlphaFoldDB" id="A0A0A8JEJ1"/>
<keyword evidence="3" id="KW-0966">Cell projection</keyword>
<dbReference type="EMBL" id="LC043068">
    <property type="protein sequence ID" value="BAQ08184.1"/>
    <property type="molecule type" value="Genomic_DNA"/>
</dbReference>
<dbReference type="InterPro" id="IPR021136">
    <property type="entry name" value="Flagellar_hook_control-like_C"/>
</dbReference>
<proteinExistence type="predicted"/>
<gene>
    <name evidence="3" type="primary">fliK1</name>
</gene>
<reference evidence="3" key="1">
    <citation type="submission" date="2015-04" db="EMBL/GenBank/DDBJ databases">
        <title>Formation of a single polar flagellum by lateral and polar bacterial flagellar gene sets.</title>
        <authorList>
            <person name="Maruyama Y."/>
            <person name="Kobayashi M."/>
            <person name="Murata K."/>
            <person name="Hashimoto W."/>
        </authorList>
    </citation>
    <scope>NUCLEOTIDE SEQUENCE</scope>
    <source>
        <strain evidence="3">A1</strain>
    </source>
</reference>
<evidence type="ECO:0000259" key="2">
    <source>
        <dbReference type="Pfam" id="PF02120"/>
    </source>
</evidence>
<dbReference type="PANTHER" id="PTHR37533">
    <property type="entry name" value="FLAGELLAR HOOK-LENGTH CONTROL PROTEIN"/>
    <property type="match status" value="1"/>
</dbReference>
<feature type="compositionally biased region" description="Basic and acidic residues" evidence="1">
    <location>
        <begin position="260"/>
        <end position="275"/>
    </location>
</feature>
<feature type="domain" description="Flagellar hook-length control protein-like C-terminal" evidence="2">
    <location>
        <begin position="145"/>
        <end position="222"/>
    </location>
</feature>
<sequence>MNTHKRDDDSTTLEREPAPADVLPSIPPSMQPPVAVMPVATAPTTPAVPVAPVATEASLPDAALPVADAISAPQTKATPTAPIVKPVVTDNAQSTASTSVAPVRDALIALAPADVGSNAAPDAPVRLPNGEPTQWRQPLQQALGERLQLSSSRQSDSAVIRLDPPQMGRIEIAIRHEAGALRVSLTATHSEVVRQLQGVGESLRHDLSQRHTGEVSVQVADAAGARLTQGDADGRQRQRGSQGEGNDAAPTRAFADDEYDERHAFGMSPDEERSA</sequence>
<dbReference type="Gene3D" id="3.30.750.140">
    <property type="match status" value="1"/>
</dbReference>
<feature type="region of interest" description="Disordered" evidence="1">
    <location>
        <begin position="225"/>
        <end position="275"/>
    </location>
</feature>
<organism evidence="3">
    <name type="scientific">Sphingomonas sp. A1</name>
    <dbReference type="NCBI Taxonomy" id="90322"/>
    <lineage>
        <taxon>Bacteria</taxon>
        <taxon>Pseudomonadati</taxon>
        <taxon>Pseudomonadota</taxon>
        <taxon>Alphaproteobacteria</taxon>
        <taxon>Sphingomonadales</taxon>
        <taxon>Sphingomonadaceae</taxon>
        <taxon>Sphingomonas</taxon>
    </lineage>
</organism>